<dbReference type="InterPro" id="IPR042266">
    <property type="entry name" value="PPPDE_sf"/>
</dbReference>
<organism evidence="6 7">
    <name type="scientific">Vigna mungo</name>
    <name type="common">Black gram</name>
    <name type="synonym">Phaseolus mungo</name>
    <dbReference type="NCBI Taxonomy" id="3915"/>
    <lineage>
        <taxon>Eukaryota</taxon>
        <taxon>Viridiplantae</taxon>
        <taxon>Streptophyta</taxon>
        <taxon>Embryophyta</taxon>
        <taxon>Tracheophyta</taxon>
        <taxon>Spermatophyta</taxon>
        <taxon>Magnoliopsida</taxon>
        <taxon>eudicotyledons</taxon>
        <taxon>Gunneridae</taxon>
        <taxon>Pentapetalae</taxon>
        <taxon>rosids</taxon>
        <taxon>fabids</taxon>
        <taxon>Fabales</taxon>
        <taxon>Fabaceae</taxon>
        <taxon>Papilionoideae</taxon>
        <taxon>50 kb inversion clade</taxon>
        <taxon>NPAAA clade</taxon>
        <taxon>indigoferoid/millettioid clade</taxon>
        <taxon>Phaseoleae</taxon>
        <taxon>Vigna</taxon>
    </lineage>
</organism>
<dbReference type="PANTHER" id="PTHR12378:SF17">
    <property type="entry name" value="OS06G0182100 PROTEIN"/>
    <property type="match status" value="1"/>
</dbReference>
<feature type="region of interest" description="Disordered" evidence="4">
    <location>
        <begin position="266"/>
        <end position="316"/>
    </location>
</feature>
<sequence length="316" mass="35387">MLCKLVPVPRKKKPGSNPVYLNVYDLTPINGYAYWLGLGVYHSGVQGNHPVTFSFSNSASFVIKGIERKFGFWVLSIFNSDPWNSVSVNFVIEGWIQLDFELGKILKLESGLVTSFVVVVVVVHGVEYGFGAHDRDTTGIFEVEPRRCPGFTFRKSIFIGSTDMGARDVRELMERMAEDYSGNTYHLIQKNCNHFCDDVCVKLTGKSTPRWVNRLARLGKGYLLSSSCLYELILHSGFCAEYEGFLCNCVLPPSLNETKVRQVTLDRVQDGEKKKVRTHSSRYEASPKPPLSSSRRHCLPPSSVINASPSSTITVK</sequence>
<evidence type="ECO:0000256" key="2">
    <source>
        <dbReference type="ARBA" id="ARBA00022670"/>
    </source>
</evidence>
<dbReference type="Proteomes" id="UP001374535">
    <property type="component" value="Chromosome 11"/>
</dbReference>
<dbReference type="GO" id="GO:0101005">
    <property type="term" value="F:deubiquitinase activity"/>
    <property type="evidence" value="ECO:0007669"/>
    <property type="project" value="TreeGrafter"/>
</dbReference>
<dbReference type="Gene3D" id="3.90.1720.30">
    <property type="entry name" value="PPPDE domains"/>
    <property type="match status" value="1"/>
</dbReference>
<reference evidence="6 7" key="1">
    <citation type="journal article" date="2023" name="Life. Sci Alliance">
        <title>Evolutionary insights into 3D genome organization and epigenetic landscape of Vigna mungo.</title>
        <authorList>
            <person name="Junaid A."/>
            <person name="Singh B."/>
            <person name="Bhatia S."/>
        </authorList>
    </citation>
    <scope>NUCLEOTIDE SEQUENCE [LARGE SCALE GENOMIC DNA]</scope>
    <source>
        <strain evidence="6">Urdbean</strain>
    </source>
</reference>
<keyword evidence="2" id="KW-0645">Protease</keyword>
<dbReference type="GO" id="GO:0006508">
    <property type="term" value="P:proteolysis"/>
    <property type="evidence" value="ECO:0007669"/>
    <property type="project" value="UniProtKB-KW"/>
</dbReference>
<evidence type="ECO:0000256" key="3">
    <source>
        <dbReference type="ARBA" id="ARBA00022801"/>
    </source>
</evidence>
<dbReference type="PROSITE" id="PS51858">
    <property type="entry name" value="PPPDE"/>
    <property type="match status" value="1"/>
</dbReference>
<feature type="compositionally biased region" description="Polar residues" evidence="4">
    <location>
        <begin position="303"/>
        <end position="316"/>
    </location>
</feature>
<dbReference type="EMBL" id="CP144690">
    <property type="protein sequence ID" value="WVY89418.1"/>
    <property type="molecule type" value="Genomic_DNA"/>
</dbReference>
<dbReference type="Pfam" id="PF05903">
    <property type="entry name" value="Peptidase_C97"/>
    <property type="match status" value="1"/>
</dbReference>
<feature type="domain" description="PPPDE" evidence="5">
    <location>
        <begin position="17"/>
        <end position="237"/>
    </location>
</feature>
<evidence type="ECO:0000259" key="5">
    <source>
        <dbReference type="PROSITE" id="PS51858"/>
    </source>
</evidence>
<keyword evidence="3" id="KW-0378">Hydrolase</keyword>
<protein>
    <recommendedName>
        <fullName evidence="5">PPPDE domain-containing protein</fullName>
    </recommendedName>
</protein>
<dbReference type="AlphaFoldDB" id="A0AAQ3R9U9"/>
<evidence type="ECO:0000256" key="1">
    <source>
        <dbReference type="ARBA" id="ARBA00008140"/>
    </source>
</evidence>
<accession>A0AAQ3R9U9</accession>
<dbReference type="GO" id="GO:0016579">
    <property type="term" value="P:protein deubiquitination"/>
    <property type="evidence" value="ECO:0007669"/>
    <property type="project" value="TreeGrafter"/>
</dbReference>
<evidence type="ECO:0000313" key="6">
    <source>
        <dbReference type="EMBL" id="WVY89418.1"/>
    </source>
</evidence>
<dbReference type="PANTHER" id="PTHR12378">
    <property type="entry name" value="DESUMOYLATING ISOPEPTIDASE"/>
    <property type="match status" value="1"/>
</dbReference>
<dbReference type="InterPro" id="IPR008580">
    <property type="entry name" value="PPPDE_dom"/>
</dbReference>
<dbReference type="SMART" id="SM01179">
    <property type="entry name" value="DUF862"/>
    <property type="match status" value="1"/>
</dbReference>
<gene>
    <name evidence="6" type="ORF">V8G54_034932</name>
</gene>
<proteinExistence type="inferred from homology"/>
<name>A0AAQ3R9U9_VIGMU</name>
<evidence type="ECO:0000313" key="7">
    <source>
        <dbReference type="Proteomes" id="UP001374535"/>
    </source>
</evidence>
<keyword evidence="7" id="KW-1185">Reference proteome</keyword>
<evidence type="ECO:0000256" key="4">
    <source>
        <dbReference type="SAM" id="MobiDB-lite"/>
    </source>
</evidence>
<comment type="similarity">
    <text evidence="1">Belongs to the DeSI family.</text>
</comment>